<evidence type="ECO:0000313" key="3">
    <source>
        <dbReference type="WBParaSite" id="PTRK_0000811300.1"/>
    </source>
</evidence>
<organism evidence="2 3">
    <name type="scientific">Parastrongyloides trichosuri</name>
    <name type="common">Possum-specific nematode worm</name>
    <dbReference type="NCBI Taxonomy" id="131310"/>
    <lineage>
        <taxon>Eukaryota</taxon>
        <taxon>Metazoa</taxon>
        <taxon>Ecdysozoa</taxon>
        <taxon>Nematoda</taxon>
        <taxon>Chromadorea</taxon>
        <taxon>Rhabditida</taxon>
        <taxon>Tylenchina</taxon>
        <taxon>Panagrolaimomorpha</taxon>
        <taxon>Strongyloidoidea</taxon>
        <taxon>Strongyloididae</taxon>
        <taxon>Parastrongyloides</taxon>
    </lineage>
</organism>
<sequence length="205" mass="22310">MGPLYSRSRSKRHAGGYRAAPDQAARPAVRHRRSRCAGHQAELRRSDRSSRPPAPTVRRGRRKPAEASGSGPASRRQRAAEAPDIRPRPAPGALPAPRRGRSWPRRAPAPPAGIGGDRTGAGHWRGRPHPVPTPSRGRGRPFRRAAGRRHGPPRARPLRRRPRPDACAGRAWRREVHAWGSSPLGPRQIPPSSSGLTRGSSPTAH</sequence>
<proteinExistence type="predicted"/>
<feature type="compositionally biased region" description="Basic residues" evidence="1">
    <location>
        <begin position="137"/>
        <end position="162"/>
    </location>
</feature>
<feature type="compositionally biased region" description="Polar residues" evidence="1">
    <location>
        <begin position="190"/>
        <end position="205"/>
    </location>
</feature>
<dbReference type="WBParaSite" id="PTRK_0000811300.1">
    <property type="protein sequence ID" value="PTRK_0000811300.1"/>
    <property type="gene ID" value="PTRK_0000811300"/>
</dbReference>
<dbReference type="Proteomes" id="UP000038045">
    <property type="component" value="Unplaced"/>
</dbReference>
<evidence type="ECO:0000256" key="1">
    <source>
        <dbReference type="SAM" id="MobiDB-lite"/>
    </source>
</evidence>
<accession>A0A0N4ZJH2</accession>
<keyword evidence="2" id="KW-1185">Reference proteome</keyword>
<feature type="compositionally biased region" description="Basic and acidic residues" evidence="1">
    <location>
        <begin position="78"/>
        <end position="87"/>
    </location>
</feature>
<feature type="region of interest" description="Disordered" evidence="1">
    <location>
        <begin position="1"/>
        <end position="205"/>
    </location>
</feature>
<feature type="compositionally biased region" description="Basic and acidic residues" evidence="1">
    <location>
        <begin position="41"/>
        <end position="50"/>
    </location>
</feature>
<evidence type="ECO:0000313" key="2">
    <source>
        <dbReference type="Proteomes" id="UP000038045"/>
    </source>
</evidence>
<reference evidence="3" key="1">
    <citation type="submission" date="2017-02" db="UniProtKB">
        <authorList>
            <consortium name="WormBaseParasite"/>
        </authorList>
    </citation>
    <scope>IDENTIFICATION</scope>
</reference>
<dbReference type="AlphaFoldDB" id="A0A0N4ZJH2"/>
<name>A0A0N4ZJH2_PARTI</name>
<protein>
    <submittedName>
        <fullName evidence="3">Basic proline-rich protein</fullName>
    </submittedName>
</protein>